<evidence type="ECO:0000256" key="1">
    <source>
        <dbReference type="SAM" id="Phobius"/>
    </source>
</evidence>
<keyword evidence="1" id="KW-0812">Transmembrane</keyword>
<accession>A0AAF0T909</accession>
<evidence type="ECO:0000313" key="2">
    <source>
        <dbReference type="EMBL" id="WMV08678.1"/>
    </source>
</evidence>
<dbReference type="EMBL" id="CP133612">
    <property type="protein sequence ID" value="WMV08678.1"/>
    <property type="molecule type" value="Genomic_DNA"/>
</dbReference>
<dbReference type="Proteomes" id="UP001234989">
    <property type="component" value="Chromosome 1"/>
</dbReference>
<keyword evidence="1" id="KW-1133">Transmembrane helix</keyword>
<dbReference type="AlphaFoldDB" id="A0AAF0T909"/>
<gene>
    <name evidence="2" type="ORF">MTR67_002063</name>
</gene>
<feature type="non-terminal residue" evidence="2">
    <location>
        <position position="58"/>
    </location>
</feature>
<evidence type="ECO:0000313" key="3">
    <source>
        <dbReference type="Proteomes" id="UP001234989"/>
    </source>
</evidence>
<name>A0AAF0T909_SOLVR</name>
<sequence length="58" mass="6651">MPPDSLRFTKGTTQLMISTCHQWLLLSKYGVTIYVVFMWMCSLTTGVSSMFSVRRSLI</sequence>
<organism evidence="2 3">
    <name type="scientific">Solanum verrucosum</name>
    <dbReference type="NCBI Taxonomy" id="315347"/>
    <lineage>
        <taxon>Eukaryota</taxon>
        <taxon>Viridiplantae</taxon>
        <taxon>Streptophyta</taxon>
        <taxon>Embryophyta</taxon>
        <taxon>Tracheophyta</taxon>
        <taxon>Spermatophyta</taxon>
        <taxon>Magnoliopsida</taxon>
        <taxon>eudicotyledons</taxon>
        <taxon>Gunneridae</taxon>
        <taxon>Pentapetalae</taxon>
        <taxon>asterids</taxon>
        <taxon>lamiids</taxon>
        <taxon>Solanales</taxon>
        <taxon>Solanaceae</taxon>
        <taxon>Solanoideae</taxon>
        <taxon>Solaneae</taxon>
        <taxon>Solanum</taxon>
    </lineage>
</organism>
<reference evidence="2" key="1">
    <citation type="submission" date="2023-08" db="EMBL/GenBank/DDBJ databases">
        <title>A de novo genome assembly of Solanum verrucosum Schlechtendal, a Mexican diploid species geographically isolated from the other diploid A-genome species in potato relatives.</title>
        <authorList>
            <person name="Hosaka K."/>
        </authorList>
    </citation>
    <scope>NUCLEOTIDE SEQUENCE</scope>
    <source>
        <tissue evidence="2">Young leaves</tissue>
    </source>
</reference>
<keyword evidence="3" id="KW-1185">Reference proteome</keyword>
<feature type="transmembrane region" description="Helical" evidence="1">
    <location>
        <begin position="31"/>
        <end position="53"/>
    </location>
</feature>
<proteinExistence type="predicted"/>
<protein>
    <submittedName>
        <fullName evidence="2">Uncharacterized protein</fullName>
    </submittedName>
</protein>
<keyword evidence="1" id="KW-0472">Membrane</keyword>